<dbReference type="CDD" id="cd07491">
    <property type="entry name" value="Peptidases_S8_7"/>
    <property type="match status" value="1"/>
</dbReference>
<dbReference type="PANTHER" id="PTHR24121">
    <property type="entry name" value="NO MECHANORECEPTOR POTENTIAL C, ISOFORM D-RELATED"/>
    <property type="match status" value="1"/>
</dbReference>
<evidence type="ECO:0000313" key="6">
    <source>
        <dbReference type="EMBL" id="KNB12493.1"/>
    </source>
</evidence>
<evidence type="ECO:0000256" key="3">
    <source>
        <dbReference type="ARBA" id="ARBA00022825"/>
    </source>
</evidence>
<dbReference type="Gene3D" id="3.40.50.200">
    <property type="entry name" value="Peptidase S8/S53 domain"/>
    <property type="match status" value="1"/>
</dbReference>
<feature type="compositionally biased region" description="Polar residues" evidence="4">
    <location>
        <begin position="407"/>
        <end position="419"/>
    </location>
</feature>
<feature type="region of interest" description="Disordered" evidence="4">
    <location>
        <begin position="276"/>
        <end position="449"/>
    </location>
</feature>
<dbReference type="GO" id="GO:0004252">
    <property type="term" value="F:serine-type endopeptidase activity"/>
    <property type="evidence" value="ECO:0007669"/>
    <property type="project" value="InterPro"/>
</dbReference>
<protein>
    <recommendedName>
        <fullName evidence="5">Peptidase S8/S53 domain-containing protein</fullName>
    </recommendedName>
</protein>
<dbReference type="PANTHER" id="PTHR24121:SF20">
    <property type="entry name" value="TONSOKU-LIKE PROTEIN"/>
    <property type="match status" value="1"/>
</dbReference>
<evidence type="ECO:0000313" key="7">
    <source>
        <dbReference type="Proteomes" id="UP000009097"/>
    </source>
</evidence>
<dbReference type="InterPro" id="IPR036852">
    <property type="entry name" value="Peptidase_S8/S53_dom_sf"/>
</dbReference>
<dbReference type="Pfam" id="PF00082">
    <property type="entry name" value="Peptidase_S8"/>
    <property type="match status" value="1"/>
</dbReference>
<dbReference type="PRINTS" id="PR00723">
    <property type="entry name" value="SUBTILISIN"/>
</dbReference>
<feature type="domain" description="Peptidase S8/S53" evidence="5">
    <location>
        <begin position="814"/>
        <end position="1041"/>
    </location>
</feature>
<evidence type="ECO:0000256" key="2">
    <source>
        <dbReference type="ARBA" id="ARBA00022801"/>
    </source>
</evidence>
<evidence type="ECO:0000256" key="4">
    <source>
        <dbReference type="SAM" id="MobiDB-lite"/>
    </source>
</evidence>
<dbReference type="SMART" id="SM00248">
    <property type="entry name" value="ANK"/>
    <property type="match status" value="3"/>
</dbReference>
<dbReference type="EMBL" id="DS231711">
    <property type="protein sequence ID" value="KNB12493.1"/>
    <property type="molecule type" value="Genomic_DNA"/>
</dbReference>
<reference evidence="6" key="1">
    <citation type="submission" date="2007-04" db="EMBL/GenBank/DDBJ databases">
        <authorList>
            <consortium name="The Broad Institute Genome Sequencing Platform"/>
            <person name="Birren B."/>
            <person name="Lander E."/>
            <person name="Galagan J."/>
            <person name="Nusbaum C."/>
            <person name="Devon K."/>
            <person name="Ma L.-J."/>
            <person name="Jaffe D."/>
            <person name="Butler J."/>
            <person name="Alvarez P."/>
            <person name="Gnerre S."/>
            <person name="Grabherr M."/>
            <person name="Kleber M."/>
            <person name="Mauceli E."/>
            <person name="Brockman W."/>
            <person name="MacCallum I.A."/>
            <person name="Young S."/>
            <person name="LaButti K."/>
            <person name="DeCaprio D."/>
            <person name="Crawford M."/>
            <person name="Koehrsen M."/>
            <person name="Engels R."/>
            <person name="Montgomery P."/>
            <person name="Pearson M."/>
            <person name="Howarth C."/>
            <person name="Larson L."/>
            <person name="White J."/>
            <person name="O'Leary S."/>
            <person name="Kodira C."/>
            <person name="Zeng Q."/>
            <person name="Yandava C."/>
            <person name="Alvarado L."/>
            <person name="Kistler C."/>
            <person name="Shim W.-B."/>
            <person name="Kang S."/>
            <person name="Woloshuk C."/>
        </authorList>
    </citation>
    <scope>NUCLEOTIDE SEQUENCE</scope>
    <source>
        <strain evidence="6">4287</strain>
    </source>
</reference>
<organism evidence="6 7">
    <name type="scientific">Fusarium oxysporum f. sp. lycopersici (strain 4287 / CBS 123668 / FGSC 9935 / NRRL 34936)</name>
    <name type="common">Fusarium vascular wilt of tomato</name>
    <dbReference type="NCBI Taxonomy" id="426428"/>
    <lineage>
        <taxon>Eukaryota</taxon>
        <taxon>Fungi</taxon>
        <taxon>Dikarya</taxon>
        <taxon>Ascomycota</taxon>
        <taxon>Pezizomycotina</taxon>
        <taxon>Sordariomycetes</taxon>
        <taxon>Hypocreomycetidae</taxon>
        <taxon>Hypocreales</taxon>
        <taxon>Nectriaceae</taxon>
        <taxon>Fusarium</taxon>
        <taxon>Fusarium oxysporum species complex</taxon>
    </lineage>
</organism>
<dbReference type="Proteomes" id="UP000009097">
    <property type="component" value="Unassembled WGS sequence"/>
</dbReference>
<accession>A0A0J9VNF4</accession>
<feature type="compositionally biased region" description="Basic and acidic residues" evidence="4">
    <location>
        <begin position="420"/>
        <end position="431"/>
    </location>
</feature>
<dbReference type="VEuPathDB" id="FungiDB:FOXG_12083"/>
<dbReference type="InterPro" id="IPR036770">
    <property type="entry name" value="Ankyrin_rpt-contain_sf"/>
</dbReference>
<dbReference type="GO" id="GO:0006508">
    <property type="term" value="P:proteolysis"/>
    <property type="evidence" value="ECO:0007669"/>
    <property type="project" value="UniProtKB-KW"/>
</dbReference>
<dbReference type="AlphaFoldDB" id="A0A0J9VNF4"/>
<keyword evidence="1" id="KW-0645">Protease</keyword>
<reference evidence="6" key="2">
    <citation type="journal article" date="2010" name="Nature">
        <title>Comparative genomics reveals mobile pathogenicity chromosomes in Fusarium.</title>
        <authorList>
            <person name="Ma L.J."/>
            <person name="van der Does H.C."/>
            <person name="Borkovich K.A."/>
            <person name="Coleman J.J."/>
            <person name="Daboussi M.J."/>
            <person name="Di Pietro A."/>
            <person name="Dufresne M."/>
            <person name="Freitag M."/>
            <person name="Grabherr M."/>
            <person name="Henrissat B."/>
            <person name="Houterman P.M."/>
            <person name="Kang S."/>
            <person name="Shim W.B."/>
            <person name="Woloshuk C."/>
            <person name="Xie X."/>
            <person name="Xu J.R."/>
            <person name="Antoniw J."/>
            <person name="Baker S.E."/>
            <person name="Bluhm B.H."/>
            <person name="Breakspear A."/>
            <person name="Brown D.W."/>
            <person name="Butchko R.A."/>
            <person name="Chapman S."/>
            <person name="Coulson R."/>
            <person name="Coutinho P.M."/>
            <person name="Danchin E.G."/>
            <person name="Diener A."/>
            <person name="Gale L.R."/>
            <person name="Gardiner D.M."/>
            <person name="Goff S."/>
            <person name="Hammond-Kosack K.E."/>
            <person name="Hilburn K."/>
            <person name="Hua-Van A."/>
            <person name="Jonkers W."/>
            <person name="Kazan K."/>
            <person name="Kodira C.D."/>
            <person name="Koehrsen M."/>
            <person name="Kumar L."/>
            <person name="Lee Y.H."/>
            <person name="Li L."/>
            <person name="Manners J.M."/>
            <person name="Miranda-Saavedra D."/>
            <person name="Mukherjee M."/>
            <person name="Park G."/>
            <person name="Park J."/>
            <person name="Park S.Y."/>
            <person name="Proctor R.H."/>
            <person name="Regev A."/>
            <person name="Ruiz-Roldan M.C."/>
            <person name="Sain D."/>
            <person name="Sakthikumar S."/>
            <person name="Sykes S."/>
            <person name="Schwartz D.C."/>
            <person name="Turgeon B.G."/>
            <person name="Wapinski I."/>
            <person name="Yoder O."/>
            <person name="Young S."/>
            <person name="Zeng Q."/>
            <person name="Zhou S."/>
            <person name="Galagan J."/>
            <person name="Cuomo C.A."/>
            <person name="Kistler H.C."/>
            <person name="Rep M."/>
        </authorList>
    </citation>
    <scope>NUCLEOTIDE SEQUENCE [LARGE SCALE GENOMIC DNA]</scope>
    <source>
        <strain evidence="6">4287</strain>
    </source>
</reference>
<dbReference type="GeneID" id="28953441"/>
<keyword evidence="2" id="KW-0378">Hydrolase</keyword>
<feature type="compositionally biased region" description="Basic and acidic residues" evidence="4">
    <location>
        <begin position="322"/>
        <end position="331"/>
    </location>
</feature>
<dbReference type="InterPro" id="IPR015500">
    <property type="entry name" value="Peptidase_S8_subtilisin-rel"/>
</dbReference>
<name>A0A0J9VNF4_FUSO4</name>
<evidence type="ECO:0000259" key="5">
    <source>
        <dbReference type="Pfam" id="PF00082"/>
    </source>
</evidence>
<feature type="compositionally biased region" description="Basic and acidic residues" evidence="4">
    <location>
        <begin position="288"/>
        <end position="314"/>
    </location>
</feature>
<dbReference type="RefSeq" id="XP_018250538.1">
    <property type="nucleotide sequence ID" value="XM_018391811.1"/>
</dbReference>
<gene>
    <name evidence="6" type="ORF">FOXG_12083</name>
</gene>
<proteinExistence type="predicted"/>
<dbReference type="InterPro" id="IPR002110">
    <property type="entry name" value="Ankyrin_rpt"/>
</dbReference>
<feature type="compositionally biased region" description="Basic and acidic residues" evidence="4">
    <location>
        <begin position="340"/>
        <end position="358"/>
    </location>
</feature>
<dbReference type="OrthoDB" id="5093543at2759"/>
<feature type="compositionally biased region" description="Basic and acidic residues" evidence="4">
    <location>
        <begin position="368"/>
        <end position="382"/>
    </location>
</feature>
<evidence type="ECO:0000256" key="1">
    <source>
        <dbReference type="ARBA" id="ARBA00022670"/>
    </source>
</evidence>
<dbReference type="SUPFAM" id="SSF52743">
    <property type="entry name" value="Subtilisin-like"/>
    <property type="match status" value="1"/>
</dbReference>
<dbReference type="SUPFAM" id="SSF48403">
    <property type="entry name" value="Ankyrin repeat"/>
    <property type="match status" value="1"/>
</dbReference>
<dbReference type="Gene3D" id="1.25.40.20">
    <property type="entry name" value="Ankyrin repeat-containing domain"/>
    <property type="match status" value="1"/>
</dbReference>
<keyword evidence="3" id="KW-0720">Serine protease</keyword>
<dbReference type="KEGG" id="fox:FOXG_12083"/>
<dbReference type="InterPro" id="IPR000209">
    <property type="entry name" value="Peptidase_S8/S53_dom"/>
</dbReference>
<sequence length="1139" mass="128234">MASDMEEEYANSLDEFESALIQDPLDDEDGVYRYQHLEEAYDTRLEKARGWIREEQDFTSEAQADDFFHTFSDITAKSSTKAAGNLLHVLVEVVKHNGLQPEKIERLARRLVEEAPDLLQYKNKDGQTPILMAIRTRQDQLLDYMISACVSHKKPRDSAQNLNTALCSKHDGKPCLHAAFGEKLKPETMKMLIENASDEALSMTDHTGKTPMHHAVQFRDCTDSRSALIDLMIQRDFMARLNKPKSAKTFLDISDQNGCSVFQEHANTRKTYMEQYRTAQAAQRRKKESKEAQKEAERAPPREPRLHANTRESKTIPTVKAPGDRDAERYGRSSGPAASTDDRERIRQQKKEEERARLEQAGAPAINDRLRDRDATERDGSRFRSPRTNGLEANDTDALYPSRHTEPTSNTGIKRSNTARPEREAESEKRVVKPSSSSKKNPDFQSALKNRVKNSDMVLQKLKLYYMRTRNAEMVMFFLYGKNMDDIQIGFDYRGLPCPIPWKEFTKRFGENAVDGYKFDPVLQYATFPRVEVLVKGRSTDRQDKLSHQAKATLPGANSRKDVKYFLDWLYKKGVRHIIKLSVEDSGDSGQKVHSDEVIQSALEKFVIEHLDWQKTDLDPETILHISSKVAVEERSPSDDSESVNSPAERQLRKLTLIWSGSNAVLRAWSEQDALPLLPHLQEVEIIPPAPHMTYDSPHWINQRIMGFERRLNKNRESPHEAQLRISDSLSFSGNKSGHIRVKLVDPATGSTLGVASNIVSPTTISTPDQGVNEDRWLRSIENFASAMAPYWEDTVTNFLETRQNSGTTERVESDVVIALIDDGVDKFEIGRPDQVLEGKSFDFHDERVNPPYLSAQGHGTTMASMILRVCPMAKVYPIRLKTYNSADGKSTIDPRYAARAIQAALDKNATIISMSWTLPIESGKDHMKEELHAVLKRAVENKVLMFCSAPDKGKFTELDYPSGPWPNSFFRIGAAYSNGTVFQWTPEVGITYILPGVDVVQDQIKGGSSKSGEGSKSGKNLTGSSVATALGAGLAAMIIYCVKASILSVKTANQNKAAIHPIPDDRAIQVAKPDAMKRAFASLGSTTSNKFIQVWEELDKARVILERWEREKSIPEANLKCTQEFMQFGIKLASSVKQ</sequence>